<accession>A0A7Y6MWS8</accession>
<reference evidence="4 5" key="1">
    <citation type="submission" date="2020-02" db="EMBL/GenBank/DDBJ databases">
        <title>Paraburkholderia simonii sp. nov. and Paraburkholderia youngii sp. nov. Brazilian and Mexican Mimosa-associated rhizobia.</title>
        <authorList>
            <person name="Mavima L."/>
            <person name="Beukes C.W."/>
            <person name="Chan W.Y."/>
            <person name="Palmer M."/>
            <person name="De Meyer S.E."/>
            <person name="James E.K."/>
            <person name="Venter S.N."/>
            <person name="Steenkamp E.T."/>
        </authorList>
    </citation>
    <scope>NUCLEOTIDE SEQUENCE [LARGE SCALE GENOMIC DNA]</scope>
    <source>
        <strain evidence="4 5">JPY169</strain>
    </source>
</reference>
<dbReference type="Pfam" id="PF01361">
    <property type="entry name" value="Tautomerase"/>
    <property type="match status" value="1"/>
</dbReference>
<dbReference type="Gene3D" id="3.30.429.10">
    <property type="entry name" value="Macrophage Migration Inhibitory Factor"/>
    <property type="match status" value="1"/>
</dbReference>
<dbReference type="Proteomes" id="UP000594380">
    <property type="component" value="Unassembled WGS sequence"/>
</dbReference>
<evidence type="ECO:0000313" key="5">
    <source>
        <dbReference type="Proteomes" id="UP000594380"/>
    </source>
</evidence>
<dbReference type="EMBL" id="JAALDK010000001">
    <property type="protein sequence ID" value="NUX99011.1"/>
    <property type="molecule type" value="Genomic_DNA"/>
</dbReference>
<dbReference type="SUPFAM" id="SSF55331">
    <property type="entry name" value="Tautomerase/MIF"/>
    <property type="match status" value="1"/>
</dbReference>
<proteinExistence type="inferred from homology"/>
<evidence type="ECO:0000256" key="1">
    <source>
        <dbReference type="ARBA" id="ARBA00006723"/>
    </source>
</evidence>
<protein>
    <submittedName>
        <fullName evidence="4">4-oxalocrotonate tautomerase</fullName>
    </submittedName>
</protein>
<dbReference type="GeneID" id="301107402"/>
<dbReference type="NCBIfam" id="NF001966">
    <property type="entry name" value="PRK00745.1"/>
    <property type="match status" value="1"/>
</dbReference>
<dbReference type="InterPro" id="IPR014347">
    <property type="entry name" value="Tautomerase/MIF_sf"/>
</dbReference>
<dbReference type="PANTHER" id="PTHR35530">
    <property type="entry name" value="TAUTOMERASE-RELATED"/>
    <property type="match status" value="1"/>
</dbReference>
<dbReference type="PANTHER" id="PTHR35530:SF1">
    <property type="entry name" value="2-HYDROXYMUCONATE TAUTOMERASE"/>
    <property type="match status" value="1"/>
</dbReference>
<evidence type="ECO:0000259" key="3">
    <source>
        <dbReference type="Pfam" id="PF01361"/>
    </source>
</evidence>
<feature type="domain" description="4-oxalocrotonate tautomerase-like" evidence="3">
    <location>
        <begin position="49"/>
        <end position="104"/>
    </location>
</feature>
<evidence type="ECO:0000313" key="4">
    <source>
        <dbReference type="EMBL" id="NUX99011.1"/>
    </source>
</evidence>
<gene>
    <name evidence="4" type="ORF">G5S42_04505</name>
</gene>
<dbReference type="RefSeq" id="WP_176105715.1">
    <property type="nucleotide sequence ID" value="NZ_JAALDK010000001.1"/>
</dbReference>
<sequence>MAARSKARSNGPRCCASSIDSIAAIAPERPSRSASFQSQLSTPRSNVMPTFHIELFEGRTLEQKRQFVEAITKATCESLGVEPNSVDIILTDVKRENWATGGRLWSEA</sequence>
<name>A0A7Y6MWS8_9BURK</name>
<evidence type="ECO:0000256" key="2">
    <source>
        <dbReference type="ARBA" id="ARBA00023235"/>
    </source>
</evidence>
<comment type="similarity">
    <text evidence="1">Belongs to the 4-oxalocrotonate tautomerase family.</text>
</comment>
<dbReference type="InterPro" id="IPR004370">
    <property type="entry name" value="4-OT-like_dom"/>
</dbReference>
<comment type="caution">
    <text evidence="4">The sequence shown here is derived from an EMBL/GenBank/DDBJ whole genome shotgun (WGS) entry which is preliminary data.</text>
</comment>
<organism evidence="4 5">
    <name type="scientific">Paraburkholderia youngii</name>
    <dbReference type="NCBI Taxonomy" id="2782701"/>
    <lineage>
        <taxon>Bacteria</taxon>
        <taxon>Pseudomonadati</taxon>
        <taxon>Pseudomonadota</taxon>
        <taxon>Betaproteobacteria</taxon>
        <taxon>Burkholderiales</taxon>
        <taxon>Burkholderiaceae</taxon>
        <taxon>Paraburkholderia</taxon>
    </lineage>
</organism>
<keyword evidence="2" id="KW-0413">Isomerase</keyword>
<dbReference type="GO" id="GO:0016853">
    <property type="term" value="F:isomerase activity"/>
    <property type="evidence" value="ECO:0007669"/>
    <property type="project" value="UniProtKB-KW"/>
</dbReference>
<dbReference type="AlphaFoldDB" id="A0A7Y6MWS8"/>